<keyword evidence="10" id="KW-0732">Signal</keyword>
<organism evidence="13 14">
    <name type="scientific">Thalassiosira oceanica</name>
    <name type="common">Marine diatom</name>
    <dbReference type="NCBI Taxonomy" id="159749"/>
    <lineage>
        <taxon>Eukaryota</taxon>
        <taxon>Sar</taxon>
        <taxon>Stramenopiles</taxon>
        <taxon>Ochrophyta</taxon>
        <taxon>Bacillariophyta</taxon>
        <taxon>Coscinodiscophyceae</taxon>
        <taxon>Thalassiosirophycidae</taxon>
        <taxon>Thalassiosirales</taxon>
        <taxon>Thalassiosiraceae</taxon>
        <taxon>Thalassiosira</taxon>
    </lineage>
</organism>
<keyword evidence="8" id="KW-0175">Coiled coil</keyword>
<feature type="region of interest" description="Disordered" evidence="9">
    <location>
        <begin position="1089"/>
        <end position="1122"/>
    </location>
</feature>
<reference evidence="13 14" key="1">
    <citation type="journal article" date="2012" name="Genome Biol.">
        <title>Genome and low-iron response of an oceanic diatom adapted to chronic iron limitation.</title>
        <authorList>
            <person name="Lommer M."/>
            <person name="Specht M."/>
            <person name="Roy A.S."/>
            <person name="Kraemer L."/>
            <person name="Andreson R."/>
            <person name="Gutowska M.A."/>
            <person name="Wolf J."/>
            <person name="Bergner S.V."/>
            <person name="Schilhabel M.B."/>
            <person name="Klostermeier U.C."/>
            <person name="Beiko R.G."/>
            <person name="Rosenstiel P."/>
            <person name="Hippler M."/>
            <person name="Laroche J."/>
        </authorList>
    </citation>
    <scope>NUCLEOTIDE SEQUENCE [LARGE SCALE GENOMIC DNA]</scope>
    <source>
        <strain evidence="13 14">CCMP1005</strain>
    </source>
</reference>
<dbReference type="Pfam" id="PF00270">
    <property type="entry name" value="DEAD"/>
    <property type="match status" value="1"/>
</dbReference>
<dbReference type="SMART" id="SM01058">
    <property type="entry name" value="CarD_TRCF"/>
    <property type="match status" value="1"/>
</dbReference>
<evidence type="ECO:0000256" key="4">
    <source>
        <dbReference type="ARBA" id="ARBA00022806"/>
    </source>
</evidence>
<feature type="compositionally biased region" description="Low complexity" evidence="9">
    <location>
        <begin position="39"/>
        <end position="50"/>
    </location>
</feature>
<evidence type="ECO:0000259" key="11">
    <source>
        <dbReference type="PROSITE" id="PS51192"/>
    </source>
</evidence>
<accession>K0R3R4</accession>
<feature type="region of interest" description="Disordered" evidence="9">
    <location>
        <begin position="412"/>
        <end position="433"/>
    </location>
</feature>
<evidence type="ECO:0000256" key="2">
    <source>
        <dbReference type="ARBA" id="ARBA00022763"/>
    </source>
</evidence>
<dbReference type="Gene3D" id="3.40.50.300">
    <property type="entry name" value="P-loop containing nucleotide triphosphate hydrolases"/>
    <property type="match status" value="2"/>
</dbReference>
<feature type="coiled-coil region" evidence="8">
    <location>
        <begin position="220"/>
        <end position="248"/>
    </location>
</feature>
<gene>
    <name evidence="13" type="ORF">THAOC_35227</name>
</gene>
<dbReference type="Proteomes" id="UP000266841">
    <property type="component" value="Unassembled WGS sequence"/>
</dbReference>
<evidence type="ECO:0000256" key="9">
    <source>
        <dbReference type="SAM" id="MobiDB-lite"/>
    </source>
</evidence>
<evidence type="ECO:0000256" key="5">
    <source>
        <dbReference type="ARBA" id="ARBA00022840"/>
    </source>
</evidence>
<dbReference type="GO" id="GO:0005524">
    <property type="term" value="F:ATP binding"/>
    <property type="evidence" value="ECO:0007669"/>
    <property type="project" value="UniProtKB-KW"/>
</dbReference>
<feature type="chain" id="PRO_5003836053" description="Transcription-repair-coupling factor" evidence="10">
    <location>
        <begin position="27"/>
        <end position="1360"/>
    </location>
</feature>
<evidence type="ECO:0000313" key="13">
    <source>
        <dbReference type="EMBL" id="EJK46124.1"/>
    </source>
</evidence>
<keyword evidence="3" id="KW-0378">Hydrolase</keyword>
<dbReference type="SUPFAM" id="SSF143517">
    <property type="entry name" value="TRCF domain-like"/>
    <property type="match status" value="1"/>
</dbReference>
<dbReference type="PROSITE" id="PS51194">
    <property type="entry name" value="HELICASE_CTER"/>
    <property type="match status" value="1"/>
</dbReference>
<dbReference type="InterPro" id="IPR047112">
    <property type="entry name" value="RecG/Mfd"/>
</dbReference>
<feature type="region of interest" description="Disordered" evidence="9">
    <location>
        <begin position="30"/>
        <end position="52"/>
    </location>
</feature>
<dbReference type="GO" id="GO:0003677">
    <property type="term" value="F:DNA binding"/>
    <property type="evidence" value="ECO:0007669"/>
    <property type="project" value="UniProtKB-KW"/>
</dbReference>
<keyword evidence="1" id="KW-0547">Nucleotide-binding</keyword>
<evidence type="ECO:0000256" key="10">
    <source>
        <dbReference type="SAM" id="SignalP"/>
    </source>
</evidence>
<dbReference type="Pfam" id="PF00271">
    <property type="entry name" value="Helicase_C"/>
    <property type="match status" value="1"/>
</dbReference>
<feature type="region of interest" description="Disordered" evidence="9">
    <location>
        <begin position="174"/>
        <end position="220"/>
    </location>
</feature>
<keyword evidence="2" id="KW-0227">DNA damage</keyword>
<dbReference type="GO" id="GO:0006281">
    <property type="term" value="P:DNA repair"/>
    <property type="evidence" value="ECO:0007669"/>
    <property type="project" value="UniProtKB-KW"/>
</dbReference>
<keyword evidence="14" id="KW-1185">Reference proteome</keyword>
<dbReference type="InterPro" id="IPR001650">
    <property type="entry name" value="Helicase_C-like"/>
</dbReference>
<evidence type="ECO:0000256" key="7">
    <source>
        <dbReference type="ARBA" id="ARBA00023204"/>
    </source>
</evidence>
<dbReference type="Gene3D" id="2.40.10.170">
    <property type="match status" value="1"/>
</dbReference>
<evidence type="ECO:0000256" key="8">
    <source>
        <dbReference type="SAM" id="Coils"/>
    </source>
</evidence>
<feature type="compositionally biased region" description="Gly residues" evidence="9">
    <location>
        <begin position="1093"/>
        <end position="1104"/>
    </location>
</feature>
<protein>
    <recommendedName>
        <fullName evidence="15">Transcription-repair-coupling factor</fullName>
    </recommendedName>
</protein>
<dbReference type="PANTHER" id="PTHR47964">
    <property type="entry name" value="ATP-DEPENDENT DNA HELICASE HOMOLOG RECG, CHLOROPLASTIC"/>
    <property type="match status" value="1"/>
</dbReference>
<dbReference type="InterPro" id="IPR037235">
    <property type="entry name" value="TRCF-like_C_D7"/>
</dbReference>
<comment type="caution">
    <text evidence="13">The sequence shown here is derived from an EMBL/GenBank/DDBJ whole genome shotgun (WGS) entry which is preliminary data.</text>
</comment>
<feature type="compositionally biased region" description="Acidic residues" evidence="9">
    <location>
        <begin position="193"/>
        <end position="202"/>
    </location>
</feature>
<dbReference type="CDD" id="cd17991">
    <property type="entry name" value="DEXHc_TRCF"/>
    <property type="match status" value="1"/>
</dbReference>
<dbReference type="GO" id="GO:0003678">
    <property type="term" value="F:DNA helicase activity"/>
    <property type="evidence" value="ECO:0007669"/>
    <property type="project" value="TreeGrafter"/>
</dbReference>
<feature type="compositionally biased region" description="Basic and acidic residues" evidence="9">
    <location>
        <begin position="1340"/>
        <end position="1351"/>
    </location>
</feature>
<keyword evidence="7" id="KW-0234">DNA repair</keyword>
<evidence type="ECO:0000259" key="12">
    <source>
        <dbReference type="PROSITE" id="PS51194"/>
    </source>
</evidence>
<evidence type="ECO:0000256" key="1">
    <source>
        <dbReference type="ARBA" id="ARBA00022741"/>
    </source>
</evidence>
<feature type="domain" description="Helicase ATP-binding" evidence="11">
    <location>
        <begin position="690"/>
        <end position="856"/>
    </location>
</feature>
<proteinExistence type="predicted"/>
<dbReference type="PROSITE" id="PS51192">
    <property type="entry name" value="HELICASE_ATP_BIND_1"/>
    <property type="match status" value="1"/>
</dbReference>
<name>K0R3R4_THAOC</name>
<keyword evidence="6" id="KW-0238">DNA-binding</keyword>
<keyword evidence="4" id="KW-0347">Helicase</keyword>
<dbReference type="PANTHER" id="PTHR47964:SF1">
    <property type="entry name" value="ATP-DEPENDENT DNA HELICASE HOMOLOG RECG, CHLOROPLASTIC"/>
    <property type="match status" value="1"/>
</dbReference>
<dbReference type="InterPro" id="IPR003711">
    <property type="entry name" value="CarD-like/TRCF_RID"/>
</dbReference>
<dbReference type="OrthoDB" id="416741at2759"/>
<dbReference type="InterPro" id="IPR014001">
    <property type="entry name" value="Helicase_ATP-bd"/>
</dbReference>
<sequence length="1360" mass="151685">MGGGVAARRTMLIRLCSLSALLAAEGFSSRPHRTSTLNGSASSASAAAGSRSHQRGCIADEFFGGRRRRRLQVSNSPQEVSSTVETRQQLEKMTVKQLRLFIEEKGIDVPRGSNLKLKRQIVDFIWNWQCESERIDGDEGVSEPGESVVVAEENEHPPILSQSINQREFVASTTANTPGYPIDSDYRHVDGGDGNDDDDYDDGPLLSVGRPKAGPSLSDLEDLEEERLAVLEEEAELQRRKSAQLSTTPSNLYADVYSAASSQASEQRERPIPDDSNPLGRTTQQEIDLAKKRDKLQNTRLNEMFEEEDAKNAARQAKIHEMMEEDDKRWKEERRKRLMGKYAGKTLEEVEEMIDEDRKKSEHGTFDLLRLFARRVRFQPTDANFDIQTTPKELELKVNLAKQAGVTLTMLEPTDTEDSPAEEGSTFKPAIDSGRRESWFSKDESLDLQSELQALQSKDASSSIEDKLSGEDGPRFVDGKLMNREQLMGISVGSAGGWSLEVFPGDFVVHRRYGIGRYDKTVLKPKSKLTEEEREASEARRKEIINELMASGKQLHEIQAVVEKFGTEEDLDPISNPLSTLLEVAYGDAVVHVPIERAYRMSRYRAGDAAIKPRLSRVKGEAWSKAKRKVEASTVQMAEDVLALYATRETLNRAPFDPSVEGRVHKFAESFPFEPTPDQRKCFEDVENDMVWRSRPMDRLICGDVGFGKTEVAMRALFRAVANGRQAAMLAPTGVLAAQHYKSIVKRMGDGTDHGFNVALLRGGMGKNTKKGRELRAAIAAGEVDVVIGTHALLSNGMSFKDLGLLTIDEEQRFGVNQKERLKLICNNVDVLTLTATPIPRTLQMSLSGIRDTSTIRSPPPMRKPTISYVSEFDAALVRDAIEREMTRGGQCYYVVPRISQLKEAEKLLKQIFPELRIVQAHGRMPRGKAEENVADFAEGNHDVLLATTVIENGVDIPQTNTIIIQNAQAFGMSTLYQLRGRVGRSDLQAYAYFFHKNDFITEQSAQRLQAMADLHELGSGFDVANRDLEIRGAGSLLGTEQSGMAARVGFDLYMRMLKKSMRQLRGLDLPMVPRSNVLLPDGEGSIEWSAEGTGGGENSGGSNGSYIIPKSYIEDDDERSREEGAARLAESTQRLVEVTGSWKEKYGNLPSELQGNLKSLHLHACLRQLGVDVVGLDESTGDCVLRSPGLRPRHWAMICSQLSRKSPPAGLDVVFPARFSGSDDDTEVRGGTKLDLKELLSDPRYSDDDEEWDALDEEEVEAMKEISSAVDARSLADVDVYDFPRFVIRGMRDKIKSGSRVDALLKVLLPPSKVVFKKQQKDKEKARVAAELREKREIMSKQKKEQEKIQSRRTMYSGM</sequence>
<dbReference type="eggNOG" id="KOG0344">
    <property type="taxonomic scope" value="Eukaryota"/>
</dbReference>
<evidence type="ECO:0000313" key="14">
    <source>
        <dbReference type="Proteomes" id="UP000266841"/>
    </source>
</evidence>
<dbReference type="InterPro" id="IPR011545">
    <property type="entry name" value="DEAD/DEAH_box_helicase_dom"/>
</dbReference>
<evidence type="ECO:0000256" key="3">
    <source>
        <dbReference type="ARBA" id="ARBA00022801"/>
    </source>
</evidence>
<feature type="region of interest" description="Disordered" evidence="9">
    <location>
        <begin position="259"/>
        <end position="291"/>
    </location>
</feature>
<dbReference type="GO" id="GO:0016787">
    <property type="term" value="F:hydrolase activity"/>
    <property type="evidence" value="ECO:0007669"/>
    <property type="project" value="UniProtKB-KW"/>
</dbReference>
<dbReference type="SMART" id="SM00490">
    <property type="entry name" value="HELICc"/>
    <property type="match status" value="1"/>
</dbReference>
<feature type="domain" description="Helicase C-terminal" evidence="12">
    <location>
        <begin position="877"/>
        <end position="1030"/>
    </location>
</feature>
<feature type="signal peptide" evidence="10">
    <location>
        <begin position="1"/>
        <end position="26"/>
    </location>
</feature>
<evidence type="ECO:0000256" key="6">
    <source>
        <dbReference type="ARBA" id="ARBA00023125"/>
    </source>
</evidence>
<keyword evidence="5" id="KW-0067">ATP-binding</keyword>
<dbReference type="SUPFAM" id="SSF52540">
    <property type="entry name" value="P-loop containing nucleoside triphosphate hydrolases"/>
    <property type="match status" value="1"/>
</dbReference>
<evidence type="ECO:0008006" key="15">
    <source>
        <dbReference type="Google" id="ProtNLM"/>
    </source>
</evidence>
<dbReference type="EMBL" id="AGNL01047973">
    <property type="protein sequence ID" value="EJK46124.1"/>
    <property type="molecule type" value="Genomic_DNA"/>
</dbReference>
<dbReference type="OMA" id="CYYVVPR"/>
<dbReference type="InterPro" id="IPR027417">
    <property type="entry name" value="P-loop_NTPase"/>
</dbReference>
<feature type="region of interest" description="Disordered" evidence="9">
    <location>
        <begin position="1340"/>
        <end position="1360"/>
    </location>
</feature>
<dbReference type="SMART" id="SM00487">
    <property type="entry name" value="DEXDc"/>
    <property type="match status" value="1"/>
</dbReference>